<dbReference type="CDD" id="cd18584">
    <property type="entry name" value="ABC_6TM_AarD_CydD"/>
    <property type="match status" value="1"/>
</dbReference>
<feature type="non-terminal residue" evidence="10">
    <location>
        <position position="1"/>
    </location>
</feature>
<feature type="domain" description="ABC transmembrane type-1" evidence="9">
    <location>
        <begin position="25"/>
        <end position="222"/>
    </location>
</feature>
<organism evidence="10 11">
    <name type="scientific">Camelimonas abortus</name>
    <dbReference type="NCBI Taxonomy" id="1017184"/>
    <lineage>
        <taxon>Bacteria</taxon>
        <taxon>Pseudomonadati</taxon>
        <taxon>Pseudomonadota</taxon>
        <taxon>Alphaproteobacteria</taxon>
        <taxon>Hyphomicrobiales</taxon>
        <taxon>Chelatococcaceae</taxon>
        <taxon>Camelimonas</taxon>
    </lineage>
</organism>
<dbReference type="InterPro" id="IPR011527">
    <property type="entry name" value="ABC1_TM_dom"/>
</dbReference>
<dbReference type="Gene3D" id="3.40.50.300">
    <property type="entry name" value="P-loop containing nucleotide triphosphate hydrolases"/>
    <property type="match status" value="1"/>
</dbReference>
<evidence type="ECO:0000313" key="10">
    <source>
        <dbReference type="EMBL" id="MFC3265099.1"/>
    </source>
</evidence>
<evidence type="ECO:0000256" key="6">
    <source>
        <dbReference type="ARBA" id="ARBA00023136"/>
    </source>
</evidence>
<evidence type="ECO:0000259" key="9">
    <source>
        <dbReference type="PROSITE" id="PS50929"/>
    </source>
</evidence>
<evidence type="ECO:0000259" key="8">
    <source>
        <dbReference type="PROSITE" id="PS50893"/>
    </source>
</evidence>
<dbReference type="PANTHER" id="PTHR24221">
    <property type="entry name" value="ATP-BINDING CASSETTE SUB-FAMILY B"/>
    <property type="match status" value="1"/>
</dbReference>
<feature type="transmembrane region" description="Helical" evidence="7">
    <location>
        <begin position="151"/>
        <end position="175"/>
    </location>
</feature>
<dbReference type="Pfam" id="PF00664">
    <property type="entry name" value="ABC_membrane"/>
    <property type="match status" value="1"/>
</dbReference>
<dbReference type="InterPro" id="IPR036640">
    <property type="entry name" value="ABC1_TM_sf"/>
</dbReference>
<dbReference type="Proteomes" id="UP001595536">
    <property type="component" value="Unassembled WGS sequence"/>
</dbReference>
<dbReference type="InterPro" id="IPR039421">
    <property type="entry name" value="Type_1_exporter"/>
</dbReference>
<dbReference type="EMBL" id="JBHRUV010000012">
    <property type="protein sequence ID" value="MFC3265099.1"/>
    <property type="molecule type" value="Genomic_DNA"/>
</dbReference>
<comment type="subcellular location">
    <subcellularLocation>
        <location evidence="1">Cell membrane</location>
        <topology evidence="1">Multi-pass membrane protein</topology>
    </subcellularLocation>
</comment>
<reference evidence="11" key="1">
    <citation type="journal article" date="2019" name="Int. J. Syst. Evol. Microbiol.">
        <title>The Global Catalogue of Microorganisms (GCM) 10K type strain sequencing project: providing services to taxonomists for standard genome sequencing and annotation.</title>
        <authorList>
            <consortium name="The Broad Institute Genomics Platform"/>
            <consortium name="The Broad Institute Genome Sequencing Center for Infectious Disease"/>
            <person name="Wu L."/>
            <person name="Ma J."/>
        </authorList>
    </citation>
    <scope>NUCLEOTIDE SEQUENCE [LARGE SCALE GENOMIC DNA]</scope>
    <source>
        <strain evidence="11">CCM 7941</strain>
    </source>
</reference>
<keyword evidence="5 7" id="KW-1133">Transmembrane helix</keyword>
<feature type="transmembrane region" description="Helical" evidence="7">
    <location>
        <begin position="58"/>
        <end position="91"/>
    </location>
</feature>
<evidence type="ECO:0000256" key="1">
    <source>
        <dbReference type="ARBA" id="ARBA00004651"/>
    </source>
</evidence>
<evidence type="ECO:0000256" key="7">
    <source>
        <dbReference type="SAM" id="Phobius"/>
    </source>
</evidence>
<dbReference type="InterPro" id="IPR027417">
    <property type="entry name" value="P-loop_NTPase"/>
</dbReference>
<dbReference type="RefSeq" id="WP_376868672.1">
    <property type="nucleotide sequence ID" value="NZ_JBHRUV010000012.1"/>
</dbReference>
<dbReference type="SMART" id="SM00382">
    <property type="entry name" value="AAA"/>
    <property type="match status" value="1"/>
</dbReference>
<comment type="caution">
    <text evidence="10">The sequence shown here is derived from an EMBL/GenBank/DDBJ whole genome shotgun (WGS) entry which is preliminary data.</text>
</comment>
<protein>
    <submittedName>
        <fullName evidence="10">Thiol reductant ABC exporter subunit CydD</fullName>
    </submittedName>
</protein>
<dbReference type="NCBIfam" id="TIGR02857">
    <property type="entry name" value="CydD"/>
    <property type="match status" value="1"/>
</dbReference>
<dbReference type="InterPro" id="IPR003593">
    <property type="entry name" value="AAA+_ATPase"/>
</dbReference>
<keyword evidence="11" id="KW-1185">Reference proteome</keyword>
<feature type="domain" description="ABC transporter" evidence="8">
    <location>
        <begin position="266"/>
        <end position="487"/>
    </location>
</feature>
<evidence type="ECO:0000256" key="3">
    <source>
        <dbReference type="ARBA" id="ARBA00022741"/>
    </source>
</evidence>
<gene>
    <name evidence="10" type="primary">cydD</name>
    <name evidence="10" type="ORF">ACFOEX_01830</name>
</gene>
<dbReference type="SUPFAM" id="SSF52540">
    <property type="entry name" value="P-loop containing nucleoside triphosphate hydrolases"/>
    <property type="match status" value="1"/>
</dbReference>
<evidence type="ECO:0000256" key="4">
    <source>
        <dbReference type="ARBA" id="ARBA00022840"/>
    </source>
</evidence>
<dbReference type="PANTHER" id="PTHR24221:SF654">
    <property type="entry name" value="ATP-BINDING CASSETTE SUB-FAMILY B MEMBER 6"/>
    <property type="match status" value="1"/>
</dbReference>
<keyword evidence="4" id="KW-0067">ATP-binding</keyword>
<evidence type="ECO:0000256" key="5">
    <source>
        <dbReference type="ARBA" id="ARBA00022989"/>
    </source>
</evidence>
<accession>A0ABV7LBP7</accession>
<name>A0ABV7LBP7_9HYPH</name>
<sequence>PSARRAAACAALAALSPLDARRPASGEAASVIGEQAEAVQTYYARFLPARFKAAAAPLAILACILPFSWLAALILLVAAPLIPVFMALIGWRAKAASEEQLVEMGSMNAFLLDRLRGLATIRSLGAVDLTARRLRANAEGLRRKTMAVLRIAFLSSAVLELFSALGVALAAVYVGFHLLGEMPFGAWGGRLTLAEGLFILMLSPAFFDPLRELSAVWHDRAAGEAAIAALDRLSAAAARASLPGAAVPAAEAAAAVPATGPLGVSVQAPAFRYPGAETPALDGSVSFEVQPGERVALLGPSGCGKSTLLALVAGLARPESGEIRIGGARMDDGSAAALRRRIAWVSQKPHIFAGSIDGNVAMGRGADPAGSAARARAAIAWASLDSLHEARGGAIIGENGVGLSGGEALRIALARAAFNTGAGLVLADEPTAHLDRATARAVAAALLDLARDRTLIVATHDPELAARMDRIIPLAPRPQAGPTLEEAA</sequence>
<proteinExistence type="predicted"/>
<evidence type="ECO:0000313" key="11">
    <source>
        <dbReference type="Proteomes" id="UP001595536"/>
    </source>
</evidence>
<dbReference type="InterPro" id="IPR003439">
    <property type="entry name" value="ABC_transporter-like_ATP-bd"/>
</dbReference>
<dbReference type="PROSITE" id="PS50929">
    <property type="entry name" value="ABC_TM1F"/>
    <property type="match status" value="1"/>
</dbReference>
<dbReference type="SUPFAM" id="SSF90123">
    <property type="entry name" value="ABC transporter transmembrane region"/>
    <property type="match status" value="1"/>
</dbReference>
<keyword evidence="6 7" id="KW-0472">Membrane</keyword>
<keyword evidence="3" id="KW-0547">Nucleotide-binding</keyword>
<dbReference type="PROSITE" id="PS50893">
    <property type="entry name" value="ABC_TRANSPORTER_2"/>
    <property type="match status" value="1"/>
</dbReference>
<dbReference type="Pfam" id="PF00005">
    <property type="entry name" value="ABC_tran"/>
    <property type="match status" value="1"/>
</dbReference>
<dbReference type="InterPro" id="IPR014216">
    <property type="entry name" value="ABC_transptr_CydD"/>
</dbReference>
<evidence type="ECO:0000256" key="2">
    <source>
        <dbReference type="ARBA" id="ARBA00022692"/>
    </source>
</evidence>
<dbReference type="Gene3D" id="1.20.1560.10">
    <property type="entry name" value="ABC transporter type 1, transmembrane domain"/>
    <property type="match status" value="1"/>
</dbReference>
<keyword evidence="2 7" id="KW-0812">Transmembrane</keyword>